<sequence>MNNCLSCGAKLYENITIYNLFKKPNRLCDRCKENWDNIK</sequence>
<dbReference type="EMBL" id="JAAJBW010000255">
    <property type="protein sequence ID" value="NGG26079.1"/>
    <property type="molecule type" value="Genomic_DNA"/>
</dbReference>
<proteinExistence type="predicted"/>
<feature type="non-terminal residue" evidence="1">
    <location>
        <position position="39"/>
    </location>
</feature>
<comment type="caution">
    <text evidence="1">The sequence shown here is derived from an EMBL/GenBank/DDBJ whole genome shotgun (WGS) entry which is preliminary data.</text>
</comment>
<protein>
    <submittedName>
        <fullName evidence="1">ComF family protein</fullName>
    </submittedName>
</protein>
<dbReference type="AlphaFoldDB" id="A0A6G4N646"/>
<reference evidence="1" key="1">
    <citation type="submission" date="2020-02" db="EMBL/GenBank/DDBJ databases">
        <title>Novel Insights Into The Classification of Staphylococcal Beta-Lactamases In Relation To The Cefazolin Inoculum Effect.</title>
        <authorList>
            <person name="Carvajal L.P."/>
            <person name="Rincon S."/>
            <person name="Echeverri A."/>
            <person name="Porras J."/>
            <person name="Rios R."/>
            <person name="Ordonez K."/>
            <person name="Seas C."/>
            <person name="Gomez-Villegas S."/>
            <person name="Diaz L."/>
            <person name="Arias C.A."/>
            <person name="Reyes J."/>
        </authorList>
    </citation>
    <scope>NUCLEOTIDE SEQUENCE</scope>
    <source>
        <strain evidence="1">UG241</strain>
    </source>
</reference>
<gene>
    <name evidence="1" type="ORF">G0Y31_08835</name>
</gene>
<accession>A0A6G4N646</accession>
<organism evidence="1">
    <name type="scientific">Staphylococcus aureus</name>
    <dbReference type="NCBI Taxonomy" id="1280"/>
    <lineage>
        <taxon>Bacteria</taxon>
        <taxon>Bacillati</taxon>
        <taxon>Bacillota</taxon>
        <taxon>Bacilli</taxon>
        <taxon>Bacillales</taxon>
        <taxon>Staphylococcaceae</taxon>
        <taxon>Staphylococcus</taxon>
    </lineage>
</organism>
<evidence type="ECO:0000313" key="1">
    <source>
        <dbReference type="EMBL" id="NGG26079.1"/>
    </source>
</evidence>
<name>A0A6G4N646_STAAU</name>